<sequence>MGAYAPVTIQTSLVDASFPALALKATSSMAAVSISMTTRSGRSSRKQPLRLPIIAPKSCLVSPSAGLDPPTPKKVSVRQHRLHCASHPVPELVAGRVE</sequence>
<protein>
    <submittedName>
        <fullName evidence="1">Uncharacterized protein</fullName>
    </submittedName>
</protein>
<gene>
    <name evidence="1" type="ORF">AKAW2_30991A</name>
</gene>
<evidence type="ECO:0000313" key="1">
    <source>
        <dbReference type="EMBL" id="BCR97672.1"/>
    </source>
</evidence>
<name>A0A7R7W797_ASPKA</name>
<accession>A0A7R7W797</accession>
<reference evidence="1" key="2">
    <citation type="submission" date="2021-02" db="EMBL/GenBank/DDBJ databases">
        <title>Aspergillus luchuensis mut. kawachii IFO 4304 genome sequence.</title>
        <authorList>
            <person name="Mori K."/>
            <person name="Kadooka C."/>
            <person name="Goto M."/>
            <person name="Futagami T."/>
        </authorList>
    </citation>
    <scope>NUCLEOTIDE SEQUENCE</scope>
    <source>
        <strain evidence="1">IFO 4308</strain>
    </source>
</reference>
<dbReference type="RefSeq" id="XP_041541438.1">
    <property type="nucleotide sequence ID" value="XM_041687566.1"/>
</dbReference>
<organism evidence="1 2">
    <name type="scientific">Aspergillus kawachii</name>
    <name type="common">White koji mold</name>
    <name type="synonym">Aspergillus awamori var. kawachi</name>
    <dbReference type="NCBI Taxonomy" id="1069201"/>
    <lineage>
        <taxon>Eukaryota</taxon>
        <taxon>Fungi</taxon>
        <taxon>Dikarya</taxon>
        <taxon>Ascomycota</taxon>
        <taxon>Pezizomycotina</taxon>
        <taxon>Eurotiomycetes</taxon>
        <taxon>Eurotiomycetidae</taxon>
        <taxon>Eurotiales</taxon>
        <taxon>Aspergillaceae</taxon>
        <taxon>Aspergillus</taxon>
        <taxon>Aspergillus subgen. Circumdati</taxon>
    </lineage>
</organism>
<dbReference type="Proteomes" id="UP000661280">
    <property type="component" value="Chromosome 3"/>
</dbReference>
<evidence type="ECO:0000313" key="2">
    <source>
        <dbReference type="Proteomes" id="UP000661280"/>
    </source>
</evidence>
<dbReference type="EMBL" id="AP024427">
    <property type="protein sequence ID" value="BCR97672.1"/>
    <property type="molecule type" value="Genomic_DNA"/>
</dbReference>
<dbReference type="GeneID" id="64958997"/>
<dbReference type="KEGG" id="aluc:AKAW2_30991A"/>
<dbReference type="AlphaFoldDB" id="A0A7R7W797"/>
<proteinExistence type="predicted"/>
<keyword evidence="2" id="KW-1185">Reference proteome</keyword>
<reference evidence="1" key="1">
    <citation type="submission" date="2021-01" db="EMBL/GenBank/DDBJ databases">
        <authorList>
            <consortium name="Aspergillus luchuensis mut. kawachii IFO 4304 genome sequencing consortium"/>
            <person name="Kazuki M."/>
            <person name="Futagami T."/>
        </authorList>
    </citation>
    <scope>NUCLEOTIDE SEQUENCE</scope>
    <source>
        <strain evidence="1">IFO 4308</strain>
    </source>
</reference>